<dbReference type="Ensembl" id="ENSSSCT00055059342.1">
    <property type="protein sequence ID" value="ENSSSCP00055047524.1"/>
    <property type="gene ID" value="ENSSSCG00055029853.1"/>
</dbReference>
<dbReference type="PANTHER" id="PTHR11430:SF65">
    <property type="entry name" value="ODORANT-BINDING PROTEIN 1A-RELATED"/>
    <property type="match status" value="1"/>
</dbReference>
<keyword evidence="4" id="KW-0964">Secreted</keyword>
<feature type="domain" description="Lipocalin/cytosolic fatty-acid binding" evidence="6">
    <location>
        <begin position="31"/>
        <end position="168"/>
    </location>
</feature>
<evidence type="ECO:0000256" key="5">
    <source>
        <dbReference type="SAM" id="SignalP"/>
    </source>
</evidence>
<dbReference type="Proteomes" id="UP000694720">
    <property type="component" value="Unplaced"/>
</dbReference>
<comment type="subcellular location">
    <subcellularLocation>
        <location evidence="1">Secreted</location>
    </subcellularLocation>
</comment>
<keyword evidence="3" id="KW-0813">Transport</keyword>
<evidence type="ECO:0000259" key="6">
    <source>
        <dbReference type="Pfam" id="PF00061"/>
    </source>
</evidence>
<dbReference type="AlphaFoldDB" id="A0A8D2C1Y1"/>
<keyword evidence="5" id="KW-0732">Signal</keyword>
<dbReference type="PANTHER" id="PTHR11430">
    <property type="entry name" value="LIPOCALIN"/>
    <property type="match status" value="1"/>
</dbReference>
<dbReference type="SUPFAM" id="SSF50814">
    <property type="entry name" value="Lipocalins"/>
    <property type="match status" value="1"/>
</dbReference>
<accession>A0A8D2C1Y1</accession>
<dbReference type="InterPro" id="IPR000566">
    <property type="entry name" value="Lipocln_cytosolic_FA-bd_dom"/>
</dbReference>
<evidence type="ECO:0000256" key="2">
    <source>
        <dbReference type="ARBA" id="ARBA00006889"/>
    </source>
</evidence>
<evidence type="ECO:0000256" key="1">
    <source>
        <dbReference type="ARBA" id="ARBA00004613"/>
    </source>
</evidence>
<dbReference type="GO" id="GO:0036094">
    <property type="term" value="F:small molecule binding"/>
    <property type="evidence" value="ECO:0007669"/>
    <property type="project" value="InterPro"/>
</dbReference>
<dbReference type="GO" id="GO:0005576">
    <property type="term" value="C:extracellular region"/>
    <property type="evidence" value="ECO:0007669"/>
    <property type="project" value="UniProtKB-SubCell"/>
</dbReference>
<dbReference type="Ensembl" id="ENSSSCT00035008709.1">
    <property type="protein sequence ID" value="ENSSSCP00035002940.1"/>
    <property type="gene ID" value="ENSSSCG00035007011.1"/>
</dbReference>
<dbReference type="Proteomes" id="UP000694727">
    <property type="component" value="Unplaced"/>
</dbReference>
<reference evidence="7" key="1">
    <citation type="submission" date="2025-05" db="UniProtKB">
        <authorList>
            <consortium name="Ensembl"/>
        </authorList>
    </citation>
    <scope>IDENTIFICATION</scope>
</reference>
<evidence type="ECO:0000313" key="7">
    <source>
        <dbReference type="Ensembl" id="ENSSSCP00065011431.1"/>
    </source>
</evidence>
<dbReference type="InterPro" id="IPR012674">
    <property type="entry name" value="Calycin"/>
</dbReference>
<proteinExistence type="inferred from homology"/>
<evidence type="ECO:0000313" key="8">
    <source>
        <dbReference type="Proteomes" id="UP000694725"/>
    </source>
</evidence>
<dbReference type="Proteomes" id="UP000694725">
    <property type="component" value="Unplaced"/>
</dbReference>
<dbReference type="InterPro" id="IPR002448">
    <property type="entry name" value="OBP-like"/>
</dbReference>
<dbReference type="Gene3D" id="2.40.128.20">
    <property type="match status" value="1"/>
</dbReference>
<feature type="chain" id="PRO_5044689460" description="Lipocalin/cytosolic fatty-acid binding domain-containing protein" evidence="5">
    <location>
        <begin position="16"/>
        <end position="173"/>
    </location>
</feature>
<dbReference type="Ensembl" id="ENSSSCT00065027857.1">
    <property type="protein sequence ID" value="ENSSSCP00065011431.1"/>
    <property type="gene ID" value="ENSSSCG00065020919.1"/>
</dbReference>
<evidence type="ECO:0000256" key="4">
    <source>
        <dbReference type="ARBA" id="ARBA00022525"/>
    </source>
</evidence>
<dbReference type="Proteomes" id="UP000694724">
    <property type="component" value="Unplaced"/>
</dbReference>
<dbReference type="SMR" id="A0A8D2C1Y1"/>
<organism evidence="7 8">
    <name type="scientific">Sus scrofa</name>
    <name type="common">Pig</name>
    <dbReference type="NCBI Taxonomy" id="9823"/>
    <lineage>
        <taxon>Eukaryota</taxon>
        <taxon>Metazoa</taxon>
        <taxon>Chordata</taxon>
        <taxon>Craniata</taxon>
        <taxon>Vertebrata</taxon>
        <taxon>Euteleostomi</taxon>
        <taxon>Mammalia</taxon>
        <taxon>Eutheria</taxon>
        <taxon>Laurasiatheria</taxon>
        <taxon>Artiodactyla</taxon>
        <taxon>Suina</taxon>
        <taxon>Suidae</taxon>
        <taxon>Sus</taxon>
    </lineage>
</organism>
<comment type="similarity">
    <text evidence="2">Belongs to the calycin superfamily. Lipocalin family.</text>
</comment>
<protein>
    <recommendedName>
        <fullName evidence="6">Lipocalin/cytosolic fatty-acid binding domain-containing protein</fullName>
    </recommendedName>
</protein>
<dbReference type="OMA" id="FECINNC"/>
<dbReference type="PRINTS" id="PR01173">
    <property type="entry name" value="ODORANTBNDNG"/>
</dbReference>
<dbReference type="Pfam" id="PF00061">
    <property type="entry name" value="Lipocalin"/>
    <property type="match status" value="1"/>
</dbReference>
<dbReference type="Ensembl" id="ENSSSCT00025027729.1">
    <property type="protein sequence ID" value="ENSSSCP00025011747.1"/>
    <property type="gene ID" value="ENSSSCG00025020405.1"/>
</dbReference>
<sequence>MKILLLSLVLGLACAQEPQTEQDPTQGSRISGKWKTLYVAASNREKTSENGPFHAYMHWIHFENGNNKIFFKFFVKVKGKCTEISAKRRKVAPNVYEDAGKNELHFVHVSKNALILYNINVDKDKKTISTELNSRGDKAEEQDFKKFKEVMRQKGIPEENVMNVPETDDCPMQ</sequence>
<evidence type="ECO:0000256" key="3">
    <source>
        <dbReference type="ARBA" id="ARBA00022448"/>
    </source>
</evidence>
<dbReference type="InterPro" id="IPR002345">
    <property type="entry name" value="Lipocalin"/>
</dbReference>
<name>A0A8D2C1Y1_PIG</name>
<feature type="signal peptide" evidence="5">
    <location>
        <begin position="1"/>
        <end position="15"/>
    </location>
</feature>